<protein>
    <submittedName>
        <fullName evidence="5">NAD(P)-bd_dom domain-containing protein</fullName>
    </submittedName>
</protein>
<dbReference type="Proteomes" id="UP000271087">
    <property type="component" value="Unassembled WGS sequence"/>
</dbReference>
<evidence type="ECO:0000313" key="5">
    <source>
        <dbReference type="WBParaSite" id="nOo.2.0.1.t02260-RA"/>
    </source>
</evidence>
<dbReference type="EMBL" id="UYRW01000341">
    <property type="protein sequence ID" value="VDK65919.1"/>
    <property type="molecule type" value="Genomic_DNA"/>
</dbReference>
<evidence type="ECO:0000259" key="2">
    <source>
        <dbReference type="Pfam" id="PF01370"/>
    </source>
</evidence>
<name>A0A182E2Q9_ONCOC</name>
<dbReference type="STRING" id="42157.A0A182E2Q9"/>
<organism evidence="5">
    <name type="scientific">Onchocerca ochengi</name>
    <name type="common">Filarial nematode worm</name>
    <dbReference type="NCBI Taxonomy" id="42157"/>
    <lineage>
        <taxon>Eukaryota</taxon>
        <taxon>Metazoa</taxon>
        <taxon>Ecdysozoa</taxon>
        <taxon>Nematoda</taxon>
        <taxon>Chromadorea</taxon>
        <taxon>Rhabditida</taxon>
        <taxon>Spirurina</taxon>
        <taxon>Spiruromorpha</taxon>
        <taxon>Filarioidea</taxon>
        <taxon>Onchocercidae</taxon>
        <taxon>Onchocerca</taxon>
    </lineage>
</organism>
<reference evidence="3 4" key="2">
    <citation type="submission" date="2018-08" db="EMBL/GenBank/DDBJ databases">
        <authorList>
            <person name="Laetsch R D."/>
            <person name="Stevens L."/>
            <person name="Kumar S."/>
            <person name="Blaxter L. M."/>
        </authorList>
    </citation>
    <scope>NUCLEOTIDE SEQUENCE [LARGE SCALE GENOMIC DNA]</scope>
</reference>
<comment type="similarity">
    <text evidence="1">Belongs to the NAD(P)-dependent epimerase/dehydratase family.</text>
</comment>
<dbReference type="InterPro" id="IPR036291">
    <property type="entry name" value="NAD(P)-bd_dom_sf"/>
</dbReference>
<dbReference type="AlphaFoldDB" id="A0A182E2Q9"/>
<reference evidence="5" key="1">
    <citation type="submission" date="2016-06" db="UniProtKB">
        <authorList>
            <consortium name="WormBaseParasite"/>
        </authorList>
    </citation>
    <scope>IDENTIFICATION</scope>
</reference>
<dbReference type="WBParaSite" id="nOo.2.0.1.t02260-RA">
    <property type="protein sequence ID" value="nOo.2.0.1.t02260-RA"/>
    <property type="gene ID" value="nOo.2.0.1.g02260"/>
</dbReference>
<dbReference type="PANTHER" id="PTHR43000">
    <property type="entry name" value="DTDP-D-GLUCOSE 4,6-DEHYDRATASE-RELATED"/>
    <property type="match status" value="1"/>
</dbReference>
<dbReference type="Gene3D" id="3.40.50.720">
    <property type="entry name" value="NAD(P)-binding Rossmann-like Domain"/>
    <property type="match status" value="2"/>
</dbReference>
<feature type="domain" description="NAD-dependent epimerase/dehydratase" evidence="2">
    <location>
        <begin position="9"/>
        <end position="277"/>
    </location>
</feature>
<dbReference type="Pfam" id="PF01370">
    <property type="entry name" value="Epimerase"/>
    <property type="match status" value="1"/>
</dbReference>
<sequence>MSAYTPRNVLVTGGCGFIGSNFVNYIFQVWPQTNIVNIDKLILNSDAHYVNEEIIESSRYKLFTTDIRNCALIERILNENKAIHLNSNFADQIYHFNKVNKELPCIDTVIHFAADCTSTRCYDDPVESIENNVVAFIQFLECIRSYKKVERFIHISTDEVYGDSNLVADEKGKEEDALLLPGNPYAATKAACESYIHFCCESFAMPIIILRINNIYGPNQWDVKVVPRFIKLAKNMDNFTVQGSGTQLRSWLYVDDAAEGIRKAVENGIIHEIYNIGTYFEMNVIDLAHVIQAEVDRQLGRNPTPVKFVGVLDRPYNDLRYLLDYSKINLNIGWSPKITFEEGISRVVASTLTPIKTSEKMRVVIYGGEGWIGQQCCKKLLERKILFVLANCRIGRNSDKEVHFPQDCLVFDELNGICCTHVLCCTGRTHGGKFKTVEYLEGGSKQTYENIRDNLYSTMALAKICQILGLHFTYVGTGYLFAYDQEHPIGGKSFADDDLPTFFGNSYSIVKGITDRMIKQYQGGIKECLNARVTLPLNFCLDEERNLLSKILEYKQIFDIPVSITILDDCIPALIDLMERRVGGNLNLVNPQPISFSQILKLYKEIVCSDLHHYEILDAKDGKYHELCATKGNCALDTSKLEQLCPEIPNSFESLRKGFMKMRDISCDSNLVSS</sequence>
<dbReference type="OrthoDB" id="16464at2759"/>
<dbReference type="Gene3D" id="3.90.25.10">
    <property type="entry name" value="UDP-galactose 4-epimerase, domain 1"/>
    <property type="match status" value="1"/>
</dbReference>
<keyword evidence="4" id="KW-1185">Reference proteome</keyword>
<evidence type="ECO:0000256" key="1">
    <source>
        <dbReference type="ARBA" id="ARBA00007637"/>
    </source>
</evidence>
<dbReference type="GO" id="GO:0003824">
    <property type="term" value="F:catalytic activity"/>
    <property type="evidence" value="ECO:0007669"/>
    <property type="project" value="UniProtKB-ARBA"/>
</dbReference>
<evidence type="ECO:0000313" key="4">
    <source>
        <dbReference type="Proteomes" id="UP000271087"/>
    </source>
</evidence>
<gene>
    <name evidence="3" type="ORF">NOO_LOCUS2260</name>
</gene>
<dbReference type="SUPFAM" id="SSF51735">
    <property type="entry name" value="NAD(P)-binding Rossmann-fold domains"/>
    <property type="match status" value="2"/>
</dbReference>
<accession>A0A182E2Q9</accession>
<proteinExistence type="inferred from homology"/>
<evidence type="ECO:0000313" key="3">
    <source>
        <dbReference type="EMBL" id="VDK65919.1"/>
    </source>
</evidence>
<dbReference type="InterPro" id="IPR001509">
    <property type="entry name" value="Epimerase_deHydtase"/>
</dbReference>